<dbReference type="EMBL" id="PKIB01000001">
    <property type="protein sequence ID" value="PLA54764.1"/>
    <property type="molecule type" value="Genomic_DNA"/>
</dbReference>
<gene>
    <name evidence="2" type="ORF">CYK21_01260</name>
</gene>
<name>A0A2I1YIP5_STRMC</name>
<sequence>MLEKLKRVATPKRIVGLTIVILVLVFGFQNRNSVELSVIFFSIKLPLIVLIVALYVLGVISGWMFKRNDVKKIVSDVQKETKEELAELKNQLSTD</sequence>
<protein>
    <submittedName>
        <fullName evidence="2">DUF1049 domain-containing protein</fullName>
    </submittedName>
</protein>
<comment type="caution">
    <text evidence="2">The sequence shown here is derived from an EMBL/GenBank/DDBJ whole genome shotgun (WGS) entry which is preliminary data.</text>
</comment>
<dbReference type="RefSeq" id="WP_003064178.1">
    <property type="nucleotide sequence ID" value="NZ_PKIB01000001.1"/>
</dbReference>
<organism evidence="2 3">
    <name type="scientific">Streptococcus macedonicus</name>
    <name type="common">Streptococcus gallolyticus macedonicus</name>
    <dbReference type="NCBI Taxonomy" id="59310"/>
    <lineage>
        <taxon>Bacteria</taxon>
        <taxon>Bacillati</taxon>
        <taxon>Bacillota</taxon>
        <taxon>Bacilli</taxon>
        <taxon>Lactobacillales</taxon>
        <taxon>Streptococcaceae</taxon>
        <taxon>Streptococcus</taxon>
    </lineage>
</organism>
<keyword evidence="1" id="KW-0472">Membrane</keyword>
<accession>A0A2I1YIP5</accession>
<feature type="transmembrane region" description="Helical" evidence="1">
    <location>
        <begin position="12"/>
        <end position="29"/>
    </location>
</feature>
<feature type="transmembrane region" description="Helical" evidence="1">
    <location>
        <begin position="41"/>
        <end position="65"/>
    </location>
</feature>
<reference evidence="2 3" key="1">
    <citation type="submission" date="2017-12" db="EMBL/GenBank/DDBJ databases">
        <title>Phylogenetic diversity of female urinary microbiome.</title>
        <authorList>
            <person name="Thomas-White K."/>
            <person name="Wolfe A.J."/>
        </authorList>
    </citation>
    <scope>NUCLEOTIDE SEQUENCE [LARGE SCALE GENOMIC DNA]</scope>
    <source>
        <strain evidence="2 3">UMB0733</strain>
    </source>
</reference>
<dbReference type="Proteomes" id="UP000235073">
    <property type="component" value="Unassembled WGS sequence"/>
</dbReference>
<keyword evidence="1" id="KW-0812">Transmembrane</keyword>
<proteinExistence type="predicted"/>
<evidence type="ECO:0000313" key="3">
    <source>
        <dbReference type="Proteomes" id="UP000235073"/>
    </source>
</evidence>
<dbReference type="GeneID" id="64018549"/>
<evidence type="ECO:0000256" key="1">
    <source>
        <dbReference type="SAM" id="Phobius"/>
    </source>
</evidence>
<keyword evidence="1" id="KW-1133">Transmembrane helix</keyword>
<dbReference type="AlphaFoldDB" id="A0A2I1YIP5"/>
<evidence type="ECO:0000313" key="2">
    <source>
        <dbReference type="EMBL" id="PLA54764.1"/>
    </source>
</evidence>